<evidence type="ECO:0000256" key="4">
    <source>
        <dbReference type="ARBA" id="ARBA00023172"/>
    </source>
</evidence>
<keyword evidence="7" id="KW-0378">Hydrolase</keyword>
<accession>A0A1G1YK66</accession>
<keyword evidence="2" id="KW-0227">DNA damage</keyword>
<dbReference type="AlphaFoldDB" id="A0A1G1YK66"/>
<feature type="non-terminal residue" evidence="7">
    <location>
        <position position="194"/>
    </location>
</feature>
<dbReference type="GO" id="GO:0009378">
    <property type="term" value="F:four-way junction helicase activity"/>
    <property type="evidence" value="ECO:0007669"/>
    <property type="project" value="InterPro"/>
</dbReference>
<dbReference type="InterPro" id="IPR013849">
    <property type="entry name" value="DNA_helicase_Holl-junc_RuvA_I"/>
</dbReference>
<dbReference type="Gene3D" id="1.10.150.20">
    <property type="entry name" value="5' to 3' exonuclease, C-terminal subdomain"/>
    <property type="match status" value="1"/>
</dbReference>
<dbReference type="InterPro" id="IPR000085">
    <property type="entry name" value="RuvA"/>
</dbReference>
<gene>
    <name evidence="7" type="ORF">A3A02_02750</name>
</gene>
<dbReference type="EMBL" id="MHIM01000012">
    <property type="protein sequence ID" value="OGY52733.1"/>
    <property type="molecule type" value="Genomic_DNA"/>
</dbReference>
<protein>
    <submittedName>
        <fullName evidence="7">Holliday junction DNA helicase RuvA</fullName>
    </submittedName>
</protein>
<dbReference type="GO" id="GO:0009379">
    <property type="term" value="C:Holliday junction helicase complex"/>
    <property type="evidence" value="ECO:0007669"/>
    <property type="project" value="InterPro"/>
</dbReference>
<dbReference type="CDD" id="cd14332">
    <property type="entry name" value="UBA_RuvA_C"/>
    <property type="match status" value="1"/>
</dbReference>
<evidence type="ECO:0000256" key="5">
    <source>
        <dbReference type="ARBA" id="ARBA00023204"/>
    </source>
</evidence>
<dbReference type="InterPro" id="IPR003583">
    <property type="entry name" value="Hlx-hairpin-Hlx_DNA-bd_motif"/>
</dbReference>
<keyword evidence="7" id="KW-0347">Helicase</keyword>
<feature type="domain" description="Helix-hairpin-helix DNA-binding motif class 1" evidence="6">
    <location>
        <begin position="77"/>
        <end position="96"/>
    </location>
</feature>
<keyword evidence="1" id="KW-0963">Cytoplasm</keyword>
<dbReference type="GO" id="GO:0006281">
    <property type="term" value="P:DNA repair"/>
    <property type="evidence" value="ECO:0007669"/>
    <property type="project" value="UniProtKB-KW"/>
</dbReference>
<dbReference type="InterPro" id="IPR011114">
    <property type="entry name" value="RuvA_C"/>
</dbReference>
<evidence type="ECO:0000313" key="8">
    <source>
        <dbReference type="Proteomes" id="UP000177376"/>
    </source>
</evidence>
<feature type="domain" description="Helix-hairpin-helix DNA-binding motif class 1" evidence="6">
    <location>
        <begin position="112"/>
        <end position="131"/>
    </location>
</feature>
<dbReference type="InterPro" id="IPR010994">
    <property type="entry name" value="RuvA_2-like"/>
</dbReference>
<evidence type="ECO:0000313" key="7">
    <source>
        <dbReference type="EMBL" id="OGY52733.1"/>
    </source>
</evidence>
<keyword evidence="4" id="KW-0233">DNA recombination</keyword>
<dbReference type="Gene3D" id="1.10.8.10">
    <property type="entry name" value="DNA helicase RuvA subunit, C-terminal domain"/>
    <property type="match status" value="1"/>
</dbReference>
<dbReference type="GO" id="GO:0003677">
    <property type="term" value="F:DNA binding"/>
    <property type="evidence" value="ECO:0007669"/>
    <property type="project" value="UniProtKB-KW"/>
</dbReference>
<evidence type="ECO:0000256" key="1">
    <source>
        <dbReference type="ARBA" id="ARBA00022490"/>
    </source>
</evidence>
<evidence type="ECO:0000256" key="2">
    <source>
        <dbReference type="ARBA" id="ARBA00022763"/>
    </source>
</evidence>
<comment type="caution">
    <text evidence="7">The sequence shown here is derived from an EMBL/GenBank/DDBJ whole genome shotgun (WGS) entry which is preliminary data.</text>
</comment>
<dbReference type="SUPFAM" id="SSF50249">
    <property type="entry name" value="Nucleic acid-binding proteins"/>
    <property type="match status" value="1"/>
</dbReference>
<evidence type="ECO:0000256" key="3">
    <source>
        <dbReference type="ARBA" id="ARBA00023125"/>
    </source>
</evidence>
<dbReference type="GO" id="GO:0006310">
    <property type="term" value="P:DNA recombination"/>
    <property type="evidence" value="ECO:0007669"/>
    <property type="project" value="UniProtKB-KW"/>
</dbReference>
<reference evidence="7 8" key="1">
    <citation type="journal article" date="2016" name="Nat. Commun.">
        <title>Thousands of microbial genomes shed light on interconnected biogeochemical processes in an aquifer system.</title>
        <authorList>
            <person name="Anantharaman K."/>
            <person name="Brown C.T."/>
            <person name="Hug L.A."/>
            <person name="Sharon I."/>
            <person name="Castelle C.J."/>
            <person name="Probst A.J."/>
            <person name="Thomas B.C."/>
            <person name="Singh A."/>
            <person name="Wilkins M.J."/>
            <person name="Karaoz U."/>
            <person name="Brodie E.L."/>
            <person name="Williams K.H."/>
            <person name="Hubbard S.S."/>
            <person name="Banfield J.F."/>
        </authorList>
    </citation>
    <scope>NUCLEOTIDE SEQUENCE [LARGE SCALE GENOMIC DNA]</scope>
</reference>
<keyword evidence="7" id="KW-0547">Nucleotide-binding</keyword>
<dbReference type="Gene3D" id="2.40.50.140">
    <property type="entry name" value="Nucleic acid-binding proteins"/>
    <property type="match status" value="1"/>
</dbReference>
<keyword evidence="3" id="KW-0238">DNA-binding</keyword>
<dbReference type="NCBIfam" id="TIGR00084">
    <property type="entry name" value="ruvA"/>
    <property type="match status" value="1"/>
</dbReference>
<sequence>MISYLRGQIKYKSAIPKKDNFVVIDVAGVGYKVYVLDRFINNLSTGQEIEVFIYTQVAEGVLDLYGFAVAEELGFFEILISISGVGPKSALNILQKARIDDLREAANIGNADVLSRVSGLGLKTAQKIVAGLKDKIGGLEITKTGGWSNQFSEALEALAGLGYTASQAREALSHVKATETGDKIKEALKILGKR</sequence>
<keyword evidence="7" id="KW-0067">ATP-binding</keyword>
<proteinExistence type="inferred from homology"/>
<dbReference type="Pfam" id="PF01330">
    <property type="entry name" value="RuvA_N"/>
    <property type="match status" value="1"/>
</dbReference>
<dbReference type="Pfam" id="PF07499">
    <property type="entry name" value="RuvA_C"/>
    <property type="match status" value="1"/>
</dbReference>
<dbReference type="InterPro" id="IPR012340">
    <property type="entry name" value="NA-bd_OB-fold"/>
</dbReference>
<dbReference type="SMART" id="SM00278">
    <property type="entry name" value="HhH1"/>
    <property type="match status" value="2"/>
</dbReference>
<dbReference type="SUPFAM" id="SSF47781">
    <property type="entry name" value="RuvA domain 2-like"/>
    <property type="match status" value="1"/>
</dbReference>
<name>A0A1G1YK66_9BACT</name>
<dbReference type="Proteomes" id="UP000177376">
    <property type="component" value="Unassembled WGS sequence"/>
</dbReference>
<dbReference type="Pfam" id="PF14520">
    <property type="entry name" value="HHH_5"/>
    <property type="match status" value="1"/>
</dbReference>
<keyword evidence="5" id="KW-0234">DNA repair</keyword>
<evidence type="ECO:0000259" key="6">
    <source>
        <dbReference type="SMART" id="SM00278"/>
    </source>
</evidence>
<dbReference type="GO" id="GO:0005524">
    <property type="term" value="F:ATP binding"/>
    <property type="evidence" value="ECO:0007669"/>
    <property type="project" value="InterPro"/>
</dbReference>
<dbReference type="HAMAP" id="MF_00031">
    <property type="entry name" value="DNA_HJ_migration_RuvA"/>
    <property type="match status" value="1"/>
</dbReference>
<dbReference type="SUPFAM" id="SSF46929">
    <property type="entry name" value="DNA helicase RuvA subunit, C-terminal domain"/>
    <property type="match status" value="1"/>
</dbReference>
<organism evidence="7 8">
    <name type="scientific">Candidatus Buchananbacteria bacterium RIFCSPLOWO2_01_FULL_39_33</name>
    <dbReference type="NCBI Taxonomy" id="1797543"/>
    <lineage>
        <taxon>Bacteria</taxon>
        <taxon>Candidatus Buchananiibacteriota</taxon>
    </lineage>
</organism>
<dbReference type="InterPro" id="IPR036267">
    <property type="entry name" value="RuvA_C_sf"/>
</dbReference>